<accession>A0A2K4FE31</accession>
<dbReference type="Gene3D" id="2.40.320.10">
    <property type="entry name" value="Hypothetical Protein Pfu-838710-001"/>
    <property type="match status" value="1"/>
</dbReference>
<evidence type="ECO:0000259" key="1">
    <source>
        <dbReference type="PROSITE" id="PS51707"/>
    </source>
</evidence>
<evidence type="ECO:0000313" key="2">
    <source>
        <dbReference type="EMBL" id="POA09620.1"/>
    </source>
</evidence>
<dbReference type="InterPro" id="IPR009195">
    <property type="entry name" value="Uncharacterised_YjbK"/>
</dbReference>
<name>A0A2K4FE31_9STAP</name>
<dbReference type="Pfam" id="PF01928">
    <property type="entry name" value="CYTH"/>
    <property type="match status" value="1"/>
</dbReference>
<gene>
    <name evidence="2" type="ORF">CD039_02420</name>
</gene>
<dbReference type="GeneID" id="98297191"/>
<proteinExistence type="predicted"/>
<dbReference type="Proteomes" id="UP000242712">
    <property type="component" value="Unassembled WGS sequence"/>
</dbReference>
<dbReference type="AlphaFoldDB" id="A0A2K4FE31"/>
<dbReference type="OrthoDB" id="384378at2"/>
<evidence type="ECO:0000313" key="3">
    <source>
        <dbReference type="Proteomes" id="UP000242712"/>
    </source>
</evidence>
<dbReference type="SUPFAM" id="SSF55154">
    <property type="entry name" value="CYTH-like phosphatases"/>
    <property type="match status" value="1"/>
</dbReference>
<dbReference type="InterPro" id="IPR023577">
    <property type="entry name" value="CYTH_domain"/>
</dbReference>
<dbReference type="CDD" id="cd07762">
    <property type="entry name" value="CYTH-like_Pase_1"/>
    <property type="match status" value="1"/>
</dbReference>
<dbReference type="RefSeq" id="WP_103370976.1">
    <property type="nucleotide sequence ID" value="NZ_CBCRVO010000001.1"/>
</dbReference>
<keyword evidence="3" id="KW-1185">Reference proteome</keyword>
<dbReference type="InterPro" id="IPR033469">
    <property type="entry name" value="CYTH-like_dom_sf"/>
</dbReference>
<dbReference type="PIRSF" id="PIRSF012526">
    <property type="entry name" value="CYTH_UCP012526"/>
    <property type="match status" value="1"/>
</dbReference>
<sequence>MATNNEIEFKQLLSETQYTQIEDAYFQQATPFTQTNYYIDTPDFVLKDHLFALRIREKNDSLEMTLKIPAEVGLLEYNFETTIRPEMDDVLDPSDIPQDIIDELKSIDANIERLTVLGSLTTKRMEVNLDKTLLVLDQSNYLDKTDYELEFEVENHDEGRKKFERILNQFNIDYHEPDNKVKRFFDRKSELSN</sequence>
<comment type="caution">
    <text evidence="2">The sequence shown here is derived from an EMBL/GenBank/DDBJ whole genome shotgun (WGS) entry which is preliminary data.</text>
</comment>
<dbReference type="EMBL" id="PPPX01000001">
    <property type="protein sequence ID" value="POA09620.1"/>
    <property type="molecule type" value="Genomic_DNA"/>
</dbReference>
<protein>
    <submittedName>
        <fullName evidence="2">Adenylate cyclase</fullName>
    </submittedName>
</protein>
<feature type="domain" description="CYTH" evidence="1">
    <location>
        <begin position="4"/>
        <end position="191"/>
    </location>
</feature>
<dbReference type="SMART" id="SM01118">
    <property type="entry name" value="CYTH"/>
    <property type="match status" value="1"/>
</dbReference>
<organism evidence="2 3">
    <name type="scientific">Staphylococcus argensis</name>
    <dbReference type="NCBI Taxonomy" id="1607738"/>
    <lineage>
        <taxon>Bacteria</taxon>
        <taxon>Bacillati</taxon>
        <taxon>Bacillota</taxon>
        <taxon>Bacilli</taxon>
        <taxon>Bacillales</taxon>
        <taxon>Staphylococcaceae</taxon>
        <taxon>Staphylococcus</taxon>
    </lineage>
</organism>
<dbReference type="PROSITE" id="PS51707">
    <property type="entry name" value="CYTH"/>
    <property type="match status" value="1"/>
</dbReference>
<reference evidence="2 3" key="1">
    <citation type="submission" date="2017-08" db="EMBL/GenBank/DDBJ databases">
        <title>Draft genome sequences of 64 type strains of genus Staph aureus.</title>
        <authorList>
            <person name="Cole K."/>
            <person name="Golubchik T."/>
            <person name="Russell J."/>
            <person name="Foster D."/>
            <person name="Llewelyn M."/>
            <person name="Wilson D."/>
            <person name="Crook D."/>
            <person name="Paul J."/>
        </authorList>
    </citation>
    <scope>NUCLEOTIDE SEQUENCE [LARGE SCALE GENOMIC DNA]</scope>
    <source>
        <strain evidence="2 3">DSM 29875</strain>
    </source>
</reference>